<dbReference type="STRING" id="1285928.SAMN04487894_107168"/>
<organism evidence="3 4">
    <name type="scientific">Niabella drilacis (strain DSM 25811 / CCM 8410 / CCUG 62505 / LMG 26954 / E90)</name>
    <dbReference type="NCBI Taxonomy" id="1285928"/>
    <lineage>
        <taxon>Bacteria</taxon>
        <taxon>Pseudomonadati</taxon>
        <taxon>Bacteroidota</taxon>
        <taxon>Chitinophagia</taxon>
        <taxon>Chitinophagales</taxon>
        <taxon>Chitinophagaceae</taxon>
        <taxon>Niabella</taxon>
    </lineage>
</organism>
<dbReference type="PROSITE" id="PS51257">
    <property type="entry name" value="PROKAR_LIPOPROTEIN"/>
    <property type="match status" value="1"/>
</dbReference>
<dbReference type="Proteomes" id="UP000198757">
    <property type="component" value="Unassembled WGS sequence"/>
</dbReference>
<dbReference type="EMBL" id="FMZO01000007">
    <property type="protein sequence ID" value="SDD26688.1"/>
    <property type="molecule type" value="Genomic_DNA"/>
</dbReference>
<evidence type="ECO:0008006" key="5">
    <source>
        <dbReference type="Google" id="ProtNLM"/>
    </source>
</evidence>
<feature type="region of interest" description="Disordered" evidence="1">
    <location>
        <begin position="24"/>
        <end position="44"/>
    </location>
</feature>
<sequence length="205" mass="22933">MKRVTVLFLISGFFLLSCGGRMQNETTAAPPKTEPATKDTLRSDTGEAVSIAETRLPGSLPQRNFPIKDSTSFDNFEQTGIADNGFLKRIKFNPGHLDARNFRLNYTVPFSENFSSVVVTYQSGEHELFTTLITLSKEDTIIDRLEIAYDEIAESAFGKSSSIEKDKITVTDWNWMSEEKPVSESKTYVLQQDGKFKILPSAGNK</sequence>
<feature type="chain" id="PRO_5011614512" description="Lipoprotein" evidence="2">
    <location>
        <begin position="24"/>
        <end position="205"/>
    </location>
</feature>
<dbReference type="RefSeq" id="WP_090390777.1">
    <property type="nucleotide sequence ID" value="NZ_FMZO01000007.1"/>
</dbReference>
<name>A0A1G6TC67_NIADE</name>
<feature type="signal peptide" evidence="2">
    <location>
        <begin position="1"/>
        <end position="23"/>
    </location>
</feature>
<dbReference type="AlphaFoldDB" id="A0A1G6TC67"/>
<evidence type="ECO:0000313" key="4">
    <source>
        <dbReference type="Proteomes" id="UP000198757"/>
    </source>
</evidence>
<dbReference type="OrthoDB" id="707666at2"/>
<proteinExistence type="predicted"/>
<keyword evidence="4" id="KW-1185">Reference proteome</keyword>
<evidence type="ECO:0000313" key="3">
    <source>
        <dbReference type="EMBL" id="SDD26688.1"/>
    </source>
</evidence>
<evidence type="ECO:0000256" key="1">
    <source>
        <dbReference type="SAM" id="MobiDB-lite"/>
    </source>
</evidence>
<protein>
    <recommendedName>
        <fullName evidence="5">Lipoprotein</fullName>
    </recommendedName>
</protein>
<reference evidence="4" key="1">
    <citation type="submission" date="2016-10" db="EMBL/GenBank/DDBJ databases">
        <authorList>
            <person name="Varghese N."/>
            <person name="Submissions S."/>
        </authorList>
    </citation>
    <scope>NUCLEOTIDE SEQUENCE [LARGE SCALE GENOMIC DNA]</scope>
    <source>
        <strain evidence="4">DSM 25811 / CCM 8410 / LMG 26954 / E90</strain>
    </source>
</reference>
<accession>A0A1G6TC67</accession>
<keyword evidence="2" id="KW-0732">Signal</keyword>
<gene>
    <name evidence="3" type="ORF">SAMN04487894_107168</name>
</gene>
<evidence type="ECO:0000256" key="2">
    <source>
        <dbReference type="SAM" id="SignalP"/>
    </source>
</evidence>
<feature type="compositionally biased region" description="Basic and acidic residues" evidence="1">
    <location>
        <begin position="35"/>
        <end position="44"/>
    </location>
</feature>